<dbReference type="Gene3D" id="2.60.120.380">
    <property type="match status" value="1"/>
</dbReference>
<reference evidence="1 2" key="1">
    <citation type="submission" date="2019-06" db="EMBL/GenBank/DDBJ databases">
        <title>Persicimonas caeni gen. nov., sp. nov., a predatory bacterium isolated from solar saltern.</title>
        <authorList>
            <person name="Wang S."/>
        </authorList>
    </citation>
    <scope>NUCLEOTIDE SEQUENCE [LARGE SCALE GENOMIC DNA]</scope>
    <source>
        <strain evidence="1 2">YN101</strain>
    </source>
</reference>
<dbReference type="Proteomes" id="UP000315995">
    <property type="component" value="Chromosome"/>
</dbReference>
<dbReference type="EMBL" id="CP041186">
    <property type="protein sequence ID" value="QDG49902.1"/>
    <property type="molecule type" value="Genomic_DNA"/>
</dbReference>
<protein>
    <submittedName>
        <fullName evidence="1">T9SS type A sorting domain-containing protein</fullName>
    </submittedName>
</protein>
<dbReference type="RefSeq" id="WP_141196399.1">
    <property type="nucleotide sequence ID" value="NZ_CP041186.1"/>
</dbReference>
<name>A0A4Y6PNM1_PERCE</name>
<accession>A0A4Y6PNM1</accession>
<organism evidence="1 2">
    <name type="scientific">Persicimonas caeni</name>
    <dbReference type="NCBI Taxonomy" id="2292766"/>
    <lineage>
        <taxon>Bacteria</taxon>
        <taxon>Deltaproteobacteria</taxon>
        <taxon>Bradymonadales</taxon>
        <taxon>Bradymonadaceae</taxon>
        <taxon>Persicimonas</taxon>
    </lineage>
</organism>
<evidence type="ECO:0000313" key="1">
    <source>
        <dbReference type="EMBL" id="QDG49902.1"/>
    </source>
</evidence>
<dbReference type="AlphaFoldDB" id="A0A4Y6PNM1"/>
<keyword evidence="2" id="KW-1185">Reference proteome</keyword>
<accession>A0A5B8Y3V5</accession>
<dbReference type="SUPFAM" id="SSF89260">
    <property type="entry name" value="Collagen-binding domain"/>
    <property type="match status" value="1"/>
</dbReference>
<dbReference type="OrthoDB" id="5517852at2"/>
<evidence type="ECO:0000313" key="2">
    <source>
        <dbReference type="Proteomes" id="UP000315995"/>
    </source>
</evidence>
<proteinExistence type="predicted"/>
<sequence length="144" mass="15460">MRAFFRRAFYSHEICVLALVALIGTLGMLPADLDAKSRDSDASRMQARKIGFPSNQSDSLKPPADRVDWSYFKLTEKARVSLTVEFSKAEVGGRVVLTSATGRELAASSQSGSKASLSASLAPGIYYVSVSASKAASYTLSVRE</sequence>
<gene>
    <name evidence="1" type="ORF">FIV42_03835</name>
</gene>